<dbReference type="AlphaFoldDB" id="A0A7G9SBC8"/>
<keyword evidence="2" id="KW-0547">Nucleotide-binding</keyword>
<dbReference type="Pfam" id="PF04820">
    <property type="entry name" value="Trp_halogenase"/>
    <property type="match status" value="1"/>
</dbReference>
<sequence length="501" mass="56290">MTADPVRDVVIVGGGTAGWMAASALIKALGNKITVTLIESDEIGTVGVGEATIPPIMFFNKLLGLDENEFVRETNATFKLGIDFVDWRRLGHRYFHNFGLLGAEIRNGTGFIQYWLRSIAGNASADPSTFSAETLAAAQGLFGRAGRDNSGLPNINYAFHFDASTYAAFLRRYSERRGVVRREGKVVGVEQDGESGNITFVTMADGRRIKGDLFFDCSGFRGLLIGETLGSDYESWNHWLLNDRAIAVPCERTEQTTPYTRVTARKAGWQWRIPLQHRIGNGHVFADSFIKEDEARDILLANVDGKPLADPRTLRFTPGRRRRCWVKNCIAMGLSSGFLEPLESTSIHLIQVAVMKLIAFFPDRRFDPIVVDRYNDEMNLLLEAIRDFLIAHYHVTERDDSDYWNYLRTMEIPTSLADKLELFRTRGETLPGPNELFSEISWFAILWGQGIRPTGYHPVADAMPQDDLNLTLDRIRAAIQQRVAGLPMHDDYIRQNCASAT</sequence>
<gene>
    <name evidence="3" type="ORF">H9L12_00370</name>
</gene>
<dbReference type="InterPro" id="IPR006905">
    <property type="entry name" value="Flavin_halogenase"/>
</dbReference>
<feature type="binding site" evidence="2">
    <location>
        <position position="347"/>
    </location>
    <ligand>
        <name>FAD</name>
        <dbReference type="ChEBI" id="CHEBI:57692"/>
    </ligand>
</feature>
<keyword evidence="4" id="KW-1185">Reference proteome</keyword>
<feature type="active site" evidence="1">
    <location>
        <position position="79"/>
    </location>
</feature>
<proteinExistence type="predicted"/>
<feature type="binding site" evidence="2">
    <location>
        <begin position="14"/>
        <end position="17"/>
    </location>
    <ligand>
        <name>FAD</name>
        <dbReference type="ChEBI" id="CHEBI:57692"/>
    </ligand>
</feature>
<dbReference type="Proteomes" id="UP000515955">
    <property type="component" value="Chromosome"/>
</dbReference>
<evidence type="ECO:0000256" key="2">
    <source>
        <dbReference type="PIRSR" id="PIRSR011396-2"/>
    </source>
</evidence>
<dbReference type="InterPro" id="IPR036188">
    <property type="entry name" value="FAD/NAD-bd_sf"/>
</dbReference>
<keyword evidence="2" id="KW-0274">FAD</keyword>
<organism evidence="3 4">
    <name type="scientific">Sphingomonas rhizophila</name>
    <dbReference type="NCBI Taxonomy" id="2071607"/>
    <lineage>
        <taxon>Bacteria</taxon>
        <taxon>Pseudomonadati</taxon>
        <taxon>Pseudomonadota</taxon>
        <taxon>Alphaproteobacteria</taxon>
        <taxon>Sphingomonadales</taxon>
        <taxon>Sphingomonadaceae</taxon>
        <taxon>Sphingomonas</taxon>
    </lineage>
</organism>
<dbReference type="SUPFAM" id="SSF51905">
    <property type="entry name" value="FAD/NAD(P)-binding domain"/>
    <property type="match status" value="1"/>
</dbReference>
<evidence type="ECO:0000256" key="1">
    <source>
        <dbReference type="PIRSR" id="PIRSR011396-1"/>
    </source>
</evidence>
<protein>
    <submittedName>
        <fullName evidence="3">Tryptophan 7-halogenase</fullName>
    </submittedName>
</protein>
<keyword evidence="2" id="KW-0285">Flavoprotein</keyword>
<feature type="binding site" evidence="2">
    <location>
        <position position="343"/>
    </location>
    <ligand>
        <name>L-tryptophan</name>
        <dbReference type="ChEBI" id="CHEBI:57912"/>
    </ligand>
</feature>
<dbReference type="GO" id="GO:0000166">
    <property type="term" value="F:nucleotide binding"/>
    <property type="evidence" value="ECO:0007669"/>
    <property type="project" value="UniProtKB-KW"/>
</dbReference>
<evidence type="ECO:0000313" key="4">
    <source>
        <dbReference type="Proteomes" id="UP000515955"/>
    </source>
</evidence>
<feature type="binding site" evidence="2">
    <location>
        <position position="186"/>
    </location>
    <ligand>
        <name>FAD</name>
        <dbReference type="ChEBI" id="CHEBI:57692"/>
    </ligand>
</feature>
<dbReference type="InterPro" id="IPR033856">
    <property type="entry name" value="Trp_halogen"/>
</dbReference>
<dbReference type="EMBL" id="CP060717">
    <property type="protein sequence ID" value="QNN65153.1"/>
    <property type="molecule type" value="Genomic_DNA"/>
</dbReference>
<dbReference type="PANTHER" id="PTHR43747">
    <property type="entry name" value="FAD-BINDING PROTEIN"/>
    <property type="match status" value="1"/>
</dbReference>
<dbReference type="InterPro" id="IPR050816">
    <property type="entry name" value="Flavin-dep_Halogenase_NPB"/>
</dbReference>
<feature type="binding site" evidence="2">
    <location>
        <position position="334"/>
    </location>
    <ligand>
        <name>FAD</name>
        <dbReference type="ChEBI" id="CHEBI:57692"/>
    </ligand>
</feature>
<dbReference type="RefSeq" id="WP_187542150.1">
    <property type="nucleotide sequence ID" value="NZ_CP060717.1"/>
</dbReference>
<accession>A0A7G9SBC8</accession>
<dbReference type="GO" id="GO:0004497">
    <property type="term" value="F:monooxygenase activity"/>
    <property type="evidence" value="ECO:0007669"/>
    <property type="project" value="InterPro"/>
</dbReference>
<evidence type="ECO:0000313" key="3">
    <source>
        <dbReference type="EMBL" id="QNN65153.1"/>
    </source>
</evidence>
<dbReference type="PIRSF" id="PIRSF011396">
    <property type="entry name" value="Trp_halogenase"/>
    <property type="match status" value="1"/>
</dbReference>
<name>A0A7G9SBC8_9SPHN</name>
<dbReference type="Gene3D" id="3.50.50.60">
    <property type="entry name" value="FAD/NAD(P)-binding domain"/>
    <property type="match status" value="1"/>
</dbReference>
<dbReference type="PANTHER" id="PTHR43747:SF4">
    <property type="entry name" value="FLAVIN-DEPENDENT TRYPTOPHAN HALOGENASE"/>
    <property type="match status" value="1"/>
</dbReference>
<dbReference type="KEGG" id="srhi:H9L12_00370"/>
<feature type="binding site" evidence="2">
    <location>
        <position position="79"/>
    </location>
    <ligand>
        <name>7-chloro-L-tryptophan</name>
        <dbReference type="ChEBI" id="CHEBI:58713"/>
    </ligand>
</feature>
<reference evidence="3 4" key="1">
    <citation type="submission" date="2020-08" db="EMBL/GenBank/DDBJ databases">
        <title>Genome sequence of Sphingomonas rhizophila KACC 19189T.</title>
        <authorList>
            <person name="Hyun D.-W."/>
            <person name="Bae J.-W."/>
        </authorList>
    </citation>
    <scope>NUCLEOTIDE SEQUENCE [LARGE SCALE GENOMIC DNA]</scope>
    <source>
        <strain evidence="3 4">KACC 19189</strain>
    </source>
</reference>